<sequence length="102" mass="11372">MGVPSPQHSLTYTLCMHSRIHPCSSQEVNPYHFGSSPPRTPSCIIMFGFCSQVNPYRFGSSLPRTPSCITLHPRTAAICRTQTKCPGRGLLWLRNTATHYPP</sequence>
<dbReference type="EMBL" id="HBUF01347123">
    <property type="protein sequence ID" value="CAG6710473.1"/>
    <property type="molecule type" value="Transcribed_RNA"/>
</dbReference>
<proteinExistence type="predicted"/>
<dbReference type="EMBL" id="HBUF01347125">
    <property type="protein sequence ID" value="CAG6710476.1"/>
    <property type="molecule type" value="Transcribed_RNA"/>
</dbReference>
<evidence type="ECO:0000313" key="1">
    <source>
        <dbReference type="EMBL" id="CAG6710473.1"/>
    </source>
</evidence>
<protein>
    <submittedName>
        <fullName evidence="1">Uncharacterized protein</fullName>
    </submittedName>
</protein>
<reference evidence="1" key="1">
    <citation type="submission" date="2021-05" db="EMBL/GenBank/DDBJ databases">
        <authorList>
            <person name="Alioto T."/>
            <person name="Alioto T."/>
            <person name="Gomez Garrido J."/>
        </authorList>
    </citation>
    <scope>NUCLEOTIDE SEQUENCE</scope>
</reference>
<organism evidence="1">
    <name type="scientific">Cacopsylla melanoneura</name>
    <dbReference type="NCBI Taxonomy" id="428564"/>
    <lineage>
        <taxon>Eukaryota</taxon>
        <taxon>Metazoa</taxon>
        <taxon>Ecdysozoa</taxon>
        <taxon>Arthropoda</taxon>
        <taxon>Hexapoda</taxon>
        <taxon>Insecta</taxon>
        <taxon>Pterygota</taxon>
        <taxon>Neoptera</taxon>
        <taxon>Paraneoptera</taxon>
        <taxon>Hemiptera</taxon>
        <taxon>Sternorrhyncha</taxon>
        <taxon>Psylloidea</taxon>
        <taxon>Psyllidae</taxon>
        <taxon>Psyllinae</taxon>
        <taxon>Cacopsylla</taxon>
    </lineage>
</organism>
<accession>A0A8D8XV06</accession>
<dbReference type="AlphaFoldDB" id="A0A8D8XV06"/>
<name>A0A8D8XV06_9HEMI</name>